<name>A0A6A6BII1_9PEZI</name>
<proteinExistence type="predicted"/>
<dbReference type="RefSeq" id="XP_033398837.1">
    <property type="nucleotide sequence ID" value="XM_033538064.1"/>
</dbReference>
<protein>
    <recommendedName>
        <fullName evidence="1">Heterokaryon incompatibility domain-containing protein</fullName>
    </recommendedName>
</protein>
<evidence type="ECO:0000259" key="1">
    <source>
        <dbReference type="Pfam" id="PF06985"/>
    </source>
</evidence>
<keyword evidence="3" id="KW-1185">Reference proteome</keyword>
<gene>
    <name evidence="2" type="ORF">K452DRAFT_247513</name>
</gene>
<dbReference type="AlphaFoldDB" id="A0A6A6BII1"/>
<dbReference type="PANTHER" id="PTHR33112">
    <property type="entry name" value="DOMAIN PROTEIN, PUTATIVE-RELATED"/>
    <property type="match status" value="1"/>
</dbReference>
<feature type="domain" description="Heterokaryon incompatibility" evidence="1">
    <location>
        <begin position="204"/>
        <end position="354"/>
    </location>
</feature>
<evidence type="ECO:0000313" key="2">
    <source>
        <dbReference type="EMBL" id="KAF2143125.1"/>
    </source>
</evidence>
<dbReference type="Proteomes" id="UP000799438">
    <property type="component" value="Unassembled WGS sequence"/>
</dbReference>
<reference evidence="2" key="1">
    <citation type="journal article" date="2020" name="Stud. Mycol.">
        <title>101 Dothideomycetes genomes: a test case for predicting lifestyles and emergence of pathogens.</title>
        <authorList>
            <person name="Haridas S."/>
            <person name="Albert R."/>
            <person name="Binder M."/>
            <person name="Bloem J."/>
            <person name="Labutti K."/>
            <person name="Salamov A."/>
            <person name="Andreopoulos B."/>
            <person name="Baker S."/>
            <person name="Barry K."/>
            <person name="Bills G."/>
            <person name="Bluhm B."/>
            <person name="Cannon C."/>
            <person name="Castanera R."/>
            <person name="Culley D."/>
            <person name="Daum C."/>
            <person name="Ezra D."/>
            <person name="Gonzalez J."/>
            <person name="Henrissat B."/>
            <person name="Kuo A."/>
            <person name="Liang C."/>
            <person name="Lipzen A."/>
            <person name="Lutzoni F."/>
            <person name="Magnuson J."/>
            <person name="Mondo S."/>
            <person name="Nolan M."/>
            <person name="Ohm R."/>
            <person name="Pangilinan J."/>
            <person name="Park H.-J."/>
            <person name="Ramirez L."/>
            <person name="Alfaro M."/>
            <person name="Sun H."/>
            <person name="Tritt A."/>
            <person name="Yoshinaga Y."/>
            <person name="Zwiers L.-H."/>
            <person name="Turgeon B."/>
            <person name="Goodwin S."/>
            <person name="Spatafora J."/>
            <person name="Crous P."/>
            <person name="Grigoriev I."/>
        </authorList>
    </citation>
    <scope>NUCLEOTIDE SEQUENCE</scope>
    <source>
        <strain evidence="2">CBS 121167</strain>
    </source>
</reference>
<organism evidence="2 3">
    <name type="scientific">Aplosporella prunicola CBS 121167</name>
    <dbReference type="NCBI Taxonomy" id="1176127"/>
    <lineage>
        <taxon>Eukaryota</taxon>
        <taxon>Fungi</taxon>
        <taxon>Dikarya</taxon>
        <taxon>Ascomycota</taxon>
        <taxon>Pezizomycotina</taxon>
        <taxon>Dothideomycetes</taxon>
        <taxon>Dothideomycetes incertae sedis</taxon>
        <taxon>Botryosphaeriales</taxon>
        <taxon>Aplosporellaceae</taxon>
        <taxon>Aplosporella</taxon>
    </lineage>
</organism>
<dbReference type="EMBL" id="ML995482">
    <property type="protein sequence ID" value="KAF2143125.1"/>
    <property type="molecule type" value="Genomic_DNA"/>
</dbReference>
<dbReference type="GeneID" id="54295560"/>
<dbReference type="PANTHER" id="PTHR33112:SF10">
    <property type="entry name" value="TOL"/>
    <property type="match status" value="1"/>
</dbReference>
<evidence type="ECO:0000313" key="3">
    <source>
        <dbReference type="Proteomes" id="UP000799438"/>
    </source>
</evidence>
<dbReference type="OrthoDB" id="5347061at2759"/>
<accession>A0A6A6BII1</accession>
<dbReference type="InterPro" id="IPR010730">
    <property type="entry name" value="HET"/>
</dbReference>
<sequence>METLCDHCKDVNVEKLRNISHEHHRDLSELKLCAESTSCGMCKLFWTCLQRSCNRSEIQKYLDGRPEDPEGSRDTTIFLQGFFSDLHSTTNSRAMRQGKESHVVVSSGEPTEGSRVYGDVSVFAKPDHSVAARYLRGRYITKRQNPELRVPLLQSWLDTCRRSHPGCGGTNPMVMPTRLIDLGENPSGNQKPRLFLADGKPGRYVALSYSWGNGARHKVMLTNDTLKAYQKDIPENDDMSLTHREALQIAREFKYQYIWIDALCIIQNNKEDWAEESRKVAQVYSNAELTIVTGISDHSQKGFLNLVSEPDIPSVPMPYSHPMVETEETPYCHVGLSRLPDIGPVNDRAWCFQESVLSRRMMIFGKEQLSFKCREHSQFENGAYYHYKWGEGGRYDLFTNVSATERFGLSDILDRWYELAGQYSLRDVYDPLDNFATVSGIAQRFHGALNCRYLAGLWERDMVRGLLWRSARLLGFQDPNRSLRRPIGVKGSDKGNPITRAPSWSWLALIGSTSQAPKKVNNNTREENRSLRCRPANRDNGVWSLDEWGPKFIEKPTQICRLEIYGYIRQVCRSKKTVAALPKKPKWQYSRARLNQHAILLNDAEQGSDASAHVATGLFDLETENALSLWCLCISEEEGLLVEKCSDSHYRRLGVFMVEDENWFLQGERTTVTLI</sequence>
<dbReference type="Pfam" id="PF06985">
    <property type="entry name" value="HET"/>
    <property type="match status" value="1"/>
</dbReference>